<dbReference type="Pfam" id="PF01074">
    <property type="entry name" value="Glyco_hydro_38N"/>
    <property type="match status" value="1"/>
</dbReference>
<evidence type="ECO:0000313" key="7">
    <source>
        <dbReference type="Proteomes" id="UP000612456"/>
    </source>
</evidence>
<dbReference type="GO" id="GO:0004559">
    <property type="term" value="F:alpha-mannosidase activity"/>
    <property type="evidence" value="ECO:0007669"/>
    <property type="project" value="InterPro"/>
</dbReference>
<keyword evidence="4" id="KW-0326">Glycosidase</keyword>
<dbReference type="GO" id="GO:0006013">
    <property type="term" value="P:mannose metabolic process"/>
    <property type="evidence" value="ECO:0007669"/>
    <property type="project" value="InterPro"/>
</dbReference>
<dbReference type="InterPro" id="IPR041147">
    <property type="entry name" value="GH38_C"/>
</dbReference>
<dbReference type="SMART" id="SM00872">
    <property type="entry name" value="Alpha-mann_mid"/>
    <property type="match status" value="1"/>
</dbReference>
<evidence type="ECO:0000256" key="3">
    <source>
        <dbReference type="ARBA" id="ARBA00022801"/>
    </source>
</evidence>
<dbReference type="RefSeq" id="WP_188995161.1">
    <property type="nucleotide sequence ID" value="NZ_BMHP01000003.1"/>
</dbReference>
<dbReference type="GO" id="GO:0009313">
    <property type="term" value="P:oligosaccharide catabolic process"/>
    <property type="evidence" value="ECO:0007669"/>
    <property type="project" value="TreeGrafter"/>
</dbReference>
<dbReference type="InterPro" id="IPR028995">
    <property type="entry name" value="Glyco_hydro_57/38_cen_sf"/>
</dbReference>
<dbReference type="InterPro" id="IPR011330">
    <property type="entry name" value="Glyco_hydro/deAcase_b/a-brl"/>
</dbReference>
<name>A0A917DXX7_9BACL</name>
<dbReference type="Pfam" id="PF17677">
    <property type="entry name" value="Glyco_hydro38C2"/>
    <property type="match status" value="1"/>
</dbReference>
<reference evidence="6" key="1">
    <citation type="journal article" date="2014" name="Int. J. Syst. Evol. Microbiol.">
        <title>Complete genome sequence of Corynebacterium casei LMG S-19264T (=DSM 44701T), isolated from a smear-ripened cheese.</title>
        <authorList>
            <consortium name="US DOE Joint Genome Institute (JGI-PGF)"/>
            <person name="Walter F."/>
            <person name="Albersmeier A."/>
            <person name="Kalinowski J."/>
            <person name="Ruckert C."/>
        </authorList>
    </citation>
    <scope>NUCLEOTIDE SEQUENCE</scope>
    <source>
        <strain evidence="6">CGMCC 1.15178</strain>
    </source>
</reference>
<sequence>MTQQPESRTLKKIVVVSHTHWDREWYEDFQNYRTRLVYFMDELLDHLKADASYRHFMLDGQTVVLSDYTAIRPEREGELKAYLQEGRLAAGPWYVMPDEFLVSGESLVRNLLAGFRQSRAMGAEPMKSGYVTDIFGHNSQMPQILGGFGIDNAVLFRGFHGDGDPSEVWWEGADGSRVLALKLDEDRAYSDFYFFLRWPFVERDFQYDEEELVSRAKGMITYKEARITTDIALGLDGCDHVEIEPRLGWMLELLNNMDAGVEWVHSSLEEYLNELRGKVSGLHVLRGEQRIPGYNGVNNMVLSNVLSSRIHLKQQNQSGEYLLTGWAEPWSAFAEHDGRAYPKPFLGEAWRHLLENHPHDSICGCSITQVHEDMLYRFAQSRSIGERMTSEALAFISGHIEESALQGRHAAILFNSSQRQVKGVVHFELELPAGTTNPSQFPEVAGTNFRLLDHEGREVPFQIIGLQKNSLKRWRPYRDIPRGRAVDRYTVALSADIPAFGYTVYTVEMHLSEAPGAGEYAFRKAAEPVRYPGSQQMSPTSWENGRVRLEIAANGTLALRDLATGYETKGLLTFEDEADIGDGWKFIAPVSNETVNSAAGPASVSVMYDGPLETCLRIALRLDVPESAAADQTRRSAVRSSLPITTYVTLRKDDPVIRCRTVVDNHVRDHRLRVLLPTGIDSGEYMTSTPFDLVRRNVVKPDYSRHIEKDSGIVPYNGLLSIDNGQHGLAIFSKGLYEVQVREDKARTAGLTLFRSTRSEVLSDGGDGGNLLQTLEFEYAFRPFDPAAVPGGDLMIEKEQYALDIRSINRPAGAVAHETLHRRPADLPARRSYLDIQGSGLIVSSYKQAEDDADAWILRLWNCQETAQSTEIRPLAQVSRAERVNLDEQTIGLLEAGSDNEWAVTVQPKEIVTLKFWYTS</sequence>
<dbReference type="Pfam" id="PF07748">
    <property type="entry name" value="Glyco_hydro_38C"/>
    <property type="match status" value="1"/>
</dbReference>
<dbReference type="SUPFAM" id="SSF74650">
    <property type="entry name" value="Galactose mutarotase-like"/>
    <property type="match status" value="1"/>
</dbReference>
<dbReference type="SUPFAM" id="SSF88713">
    <property type="entry name" value="Glycoside hydrolase/deacetylase"/>
    <property type="match status" value="1"/>
</dbReference>
<dbReference type="Gene3D" id="1.20.1270.50">
    <property type="entry name" value="Glycoside hydrolase family 38, central domain"/>
    <property type="match status" value="1"/>
</dbReference>
<proteinExistence type="inferred from homology"/>
<comment type="caution">
    <text evidence="6">The sequence shown here is derived from an EMBL/GenBank/DDBJ whole genome shotgun (WGS) entry which is preliminary data.</text>
</comment>
<dbReference type="EMBL" id="BMHP01000003">
    <property type="protein sequence ID" value="GGD82074.1"/>
    <property type="molecule type" value="Genomic_DNA"/>
</dbReference>
<comment type="similarity">
    <text evidence="1">Belongs to the glycosyl hydrolase 38 family.</text>
</comment>
<dbReference type="InterPro" id="IPR011682">
    <property type="entry name" value="Glyco_hydro_38_C"/>
</dbReference>
<keyword evidence="3 6" id="KW-0378">Hydrolase</keyword>
<keyword evidence="7" id="KW-1185">Reference proteome</keyword>
<evidence type="ECO:0000256" key="1">
    <source>
        <dbReference type="ARBA" id="ARBA00009792"/>
    </source>
</evidence>
<evidence type="ECO:0000313" key="6">
    <source>
        <dbReference type="EMBL" id="GGD82074.1"/>
    </source>
</evidence>
<dbReference type="InterPro" id="IPR000602">
    <property type="entry name" value="Glyco_hydro_38_N"/>
</dbReference>
<dbReference type="InterPro" id="IPR013780">
    <property type="entry name" value="Glyco_hydro_b"/>
</dbReference>
<feature type="domain" description="Glycoside hydrolase family 38 central" evidence="5">
    <location>
        <begin position="305"/>
        <end position="378"/>
    </location>
</feature>
<dbReference type="PANTHER" id="PTHR46017:SF2">
    <property type="entry name" value="MANNOSYLGLYCERATE HYDROLASE"/>
    <property type="match status" value="1"/>
</dbReference>
<evidence type="ECO:0000259" key="5">
    <source>
        <dbReference type="SMART" id="SM00872"/>
    </source>
</evidence>
<keyword evidence="2" id="KW-0479">Metal-binding</keyword>
<evidence type="ECO:0000256" key="4">
    <source>
        <dbReference type="ARBA" id="ARBA00023295"/>
    </source>
</evidence>
<dbReference type="GO" id="GO:0030246">
    <property type="term" value="F:carbohydrate binding"/>
    <property type="evidence" value="ECO:0007669"/>
    <property type="project" value="InterPro"/>
</dbReference>
<gene>
    <name evidence="6" type="ORF">GCM10010911_45240</name>
</gene>
<dbReference type="InterPro" id="IPR027291">
    <property type="entry name" value="Glyco_hydro_38_N_sf"/>
</dbReference>
<dbReference type="Proteomes" id="UP000612456">
    <property type="component" value="Unassembled WGS sequence"/>
</dbReference>
<dbReference type="GO" id="GO:0046872">
    <property type="term" value="F:metal ion binding"/>
    <property type="evidence" value="ECO:0007669"/>
    <property type="project" value="UniProtKB-KW"/>
</dbReference>
<dbReference type="Gene3D" id="3.20.110.10">
    <property type="entry name" value="Glycoside hydrolase 38, N terminal domain"/>
    <property type="match status" value="1"/>
</dbReference>
<dbReference type="InterPro" id="IPR011013">
    <property type="entry name" value="Gal_mutarotase_sf_dom"/>
</dbReference>
<dbReference type="PANTHER" id="PTHR46017">
    <property type="entry name" value="ALPHA-MANNOSIDASE 2C1"/>
    <property type="match status" value="1"/>
</dbReference>
<dbReference type="SUPFAM" id="SSF88688">
    <property type="entry name" value="Families 57/38 glycoside transferase middle domain"/>
    <property type="match status" value="1"/>
</dbReference>
<dbReference type="Pfam" id="PF09261">
    <property type="entry name" value="Alpha-mann_mid"/>
    <property type="match status" value="1"/>
</dbReference>
<accession>A0A917DXX7</accession>
<dbReference type="Gene3D" id="2.60.40.1180">
    <property type="entry name" value="Golgi alpha-mannosidase II"/>
    <property type="match status" value="1"/>
</dbReference>
<evidence type="ECO:0000256" key="2">
    <source>
        <dbReference type="ARBA" id="ARBA00022723"/>
    </source>
</evidence>
<dbReference type="InterPro" id="IPR015341">
    <property type="entry name" value="Glyco_hydro_38_cen"/>
</dbReference>
<protein>
    <submittedName>
        <fullName evidence="6">Glycoside hydrolase</fullName>
    </submittedName>
</protein>
<dbReference type="InterPro" id="IPR037094">
    <property type="entry name" value="Glyco_hydro_38_cen_sf"/>
</dbReference>
<organism evidence="6 7">
    <name type="scientific">Paenibacillus nasutitermitis</name>
    <dbReference type="NCBI Taxonomy" id="1652958"/>
    <lineage>
        <taxon>Bacteria</taxon>
        <taxon>Bacillati</taxon>
        <taxon>Bacillota</taxon>
        <taxon>Bacilli</taxon>
        <taxon>Bacillales</taxon>
        <taxon>Paenibacillaceae</taxon>
        <taxon>Paenibacillus</taxon>
    </lineage>
</organism>
<dbReference type="AlphaFoldDB" id="A0A917DXX7"/>
<reference evidence="6" key="2">
    <citation type="submission" date="2020-09" db="EMBL/GenBank/DDBJ databases">
        <authorList>
            <person name="Sun Q."/>
            <person name="Zhou Y."/>
        </authorList>
    </citation>
    <scope>NUCLEOTIDE SEQUENCE</scope>
    <source>
        <strain evidence="6">CGMCC 1.15178</strain>
    </source>
</reference>
<dbReference type="Gene3D" id="2.70.98.30">
    <property type="entry name" value="Golgi alpha-mannosidase II, domain 4"/>
    <property type="match status" value="1"/>
</dbReference>